<keyword evidence="2" id="KW-1133">Transmembrane helix</keyword>
<proteinExistence type="predicted"/>
<gene>
    <name evidence="3" type="ORF">GCM10010371_24330</name>
</gene>
<dbReference type="Gene3D" id="3.40.50.1820">
    <property type="entry name" value="alpha/beta hydrolase"/>
    <property type="match status" value="1"/>
</dbReference>
<dbReference type="PANTHER" id="PTHR48098:SF1">
    <property type="entry name" value="DIACYLGLYCEROL ACYLTRANSFERASE_MYCOLYLTRANSFERASE AG85A"/>
    <property type="match status" value="1"/>
</dbReference>
<protein>
    <recommendedName>
        <fullName evidence="5">Esterase</fullName>
    </recommendedName>
</protein>
<name>A0A918QSF7_9ACTN</name>
<accession>A0A918QSF7</accession>
<sequence>MGNPVMLWHILRDGRTEPQTARPAPGAPPAGEPPHMSYAPDGQQSSPYRPDGQYPPQQPYGDQYGRPYEQQPHEQQPYGEQPHGQQHPYGQQYGQQPYGQQHAPYPQQPPYGSEPTGYPGQQPEPEPPRRGSRVRRRIIAGVAVLALAGTAALVMNHFEIPPFTDKGADVSFGGPPAGGAQPGGEAPAQPASSKMLMPTGPAAEFKNTMTLPDGTHVAVTTLDGKKSGFKGKVWVWAPKEYNDPKFAKSGFPVMIALPGGAGYPNNYWMGTDLGLQKSIGKWYAEGKSKPFILAMPVLNPGPDDKGVYWDGSDIPGQPKMGTWLTEDVPDLMKANFRTVKSRDGWAFMGSSTGGFAGLKAVLKHPDQFKAVIASGPDIVPDSSLWKGHDKEKAENNPELLAKQLIDAKGPDVYLAFQVGDNENNKKTLPSVQKFIADYTKGPVHTSMRVIPGGQHNAKTYVPNMGEGPIQYISKVMEGPVE</sequence>
<evidence type="ECO:0008006" key="5">
    <source>
        <dbReference type="Google" id="ProtNLM"/>
    </source>
</evidence>
<dbReference type="GO" id="GO:0016747">
    <property type="term" value="F:acyltransferase activity, transferring groups other than amino-acyl groups"/>
    <property type="evidence" value="ECO:0007669"/>
    <property type="project" value="TreeGrafter"/>
</dbReference>
<dbReference type="InterPro" id="IPR029058">
    <property type="entry name" value="AB_hydrolase_fold"/>
</dbReference>
<evidence type="ECO:0000313" key="3">
    <source>
        <dbReference type="EMBL" id="GGZ63983.1"/>
    </source>
</evidence>
<dbReference type="PANTHER" id="PTHR48098">
    <property type="entry name" value="ENTEROCHELIN ESTERASE-RELATED"/>
    <property type="match status" value="1"/>
</dbReference>
<dbReference type="Proteomes" id="UP000634660">
    <property type="component" value="Unassembled WGS sequence"/>
</dbReference>
<reference evidence="3" key="1">
    <citation type="journal article" date="2014" name="Int. J. Syst. Evol. Microbiol.">
        <title>Complete genome sequence of Corynebacterium casei LMG S-19264T (=DSM 44701T), isolated from a smear-ripened cheese.</title>
        <authorList>
            <consortium name="US DOE Joint Genome Institute (JGI-PGF)"/>
            <person name="Walter F."/>
            <person name="Albersmeier A."/>
            <person name="Kalinowski J."/>
            <person name="Ruckert C."/>
        </authorList>
    </citation>
    <scope>NUCLEOTIDE SEQUENCE</scope>
    <source>
        <strain evidence="3">JCM 4834</strain>
    </source>
</reference>
<feature type="transmembrane region" description="Helical" evidence="2">
    <location>
        <begin position="138"/>
        <end position="158"/>
    </location>
</feature>
<dbReference type="SUPFAM" id="SSF53474">
    <property type="entry name" value="alpha/beta-Hydrolases"/>
    <property type="match status" value="1"/>
</dbReference>
<dbReference type="AlphaFoldDB" id="A0A918QSF7"/>
<dbReference type="EMBL" id="BMVX01000008">
    <property type="protein sequence ID" value="GGZ63983.1"/>
    <property type="molecule type" value="Genomic_DNA"/>
</dbReference>
<feature type="region of interest" description="Disordered" evidence="1">
    <location>
        <begin position="1"/>
        <end position="133"/>
    </location>
</feature>
<comment type="caution">
    <text evidence="3">The sequence shown here is derived from an EMBL/GenBank/DDBJ whole genome shotgun (WGS) entry which is preliminary data.</text>
</comment>
<dbReference type="InterPro" id="IPR000801">
    <property type="entry name" value="Esterase-like"/>
</dbReference>
<organism evidence="3 4">
    <name type="scientific">Streptomyces subrutilus</name>
    <dbReference type="NCBI Taxonomy" id="36818"/>
    <lineage>
        <taxon>Bacteria</taxon>
        <taxon>Bacillati</taxon>
        <taxon>Actinomycetota</taxon>
        <taxon>Actinomycetes</taxon>
        <taxon>Kitasatosporales</taxon>
        <taxon>Streptomycetaceae</taxon>
        <taxon>Streptomyces</taxon>
    </lineage>
</organism>
<reference evidence="3" key="2">
    <citation type="submission" date="2020-09" db="EMBL/GenBank/DDBJ databases">
        <authorList>
            <person name="Sun Q."/>
            <person name="Ohkuma M."/>
        </authorList>
    </citation>
    <scope>NUCLEOTIDE SEQUENCE</scope>
    <source>
        <strain evidence="3">JCM 4834</strain>
    </source>
</reference>
<evidence type="ECO:0000313" key="4">
    <source>
        <dbReference type="Proteomes" id="UP000634660"/>
    </source>
</evidence>
<evidence type="ECO:0000256" key="1">
    <source>
        <dbReference type="SAM" id="MobiDB-lite"/>
    </source>
</evidence>
<keyword evidence="2" id="KW-0812">Transmembrane</keyword>
<dbReference type="Pfam" id="PF00756">
    <property type="entry name" value="Esterase"/>
    <property type="match status" value="1"/>
</dbReference>
<keyword evidence="2" id="KW-0472">Membrane</keyword>
<feature type="region of interest" description="Disordered" evidence="1">
    <location>
        <begin position="169"/>
        <end position="193"/>
    </location>
</feature>
<dbReference type="InterPro" id="IPR050583">
    <property type="entry name" value="Mycobacterial_A85_antigen"/>
</dbReference>
<evidence type="ECO:0000256" key="2">
    <source>
        <dbReference type="SAM" id="Phobius"/>
    </source>
</evidence>
<feature type="compositionally biased region" description="Low complexity" evidence="1">
    <location>
        <begin position="47"/>
        <end position="123"/>
    </location>
</feature>